<sequence length="134" mass="15331">MEEFSSVVNGSYFMGVSTYLNKVEYKPDEIPFVPISDFEVDNMIEREEVRNSRFLRRSILQQRYNKRKIEYGTTTTTTSQTHGCTVANDGVSVTLRDEQFNGCSHNSERDTGHLLETHYLGPMEQICNNCGAFA</sequence>
<evidence type="ECO:0000313" key="1">
    <source>
        <dbReference type="EMBL" id="KAF9589377.1"/>
    </source>
</evidence>
<proteinExistence type="predicted"/>
<accession>A0A835H0L0</accession>
<evidence type="ECO:0000313" key="2">
    <source>
        <dbReference type="Proteomes" id="UP000631114"/>
    </source>
</evidence>
<keyword evidence="2" id="KW-1185">Reference proteome</keyword>
<organism evidence="1 2">
    <name type="scientific">Coptis chinensis</name>
    <dbReference type="NCBI Taxonomy" id="261450"/>
    <lineage>
        <taxon>Eukaryota</taxon>
        <taxon>Viridiplantae</taxon>
        <taxon>Streptophyta</taxon>
        <taxon>Embryophyta</taxon>
        <taxon>Tracheophyta</taxon>
        <taxon>Spermatophyta</taxon>
        <taxon>Magnoliopsida</taxon>
        <taxon>Ranunculales</taxon>
        <taxon>Ranunculaceae</taxon>
        <taxon>Coptidoideae</taxon>
        <taxon>Coptis</taxon>
    </lineage>
</organism>
<protein>
    <submittedName>
        <fullName evidence="1">Uncharacterized protein</fullName>
    </submittedName>
</protein>
<dbReference type="AlphaFoldDB" id="A0A835H0L0"/>
<name>A0A835H0L0_9MAGN</name>
<comment type="caution">
    <text evidence="1">The sequence shown here is derived from an EMBL/GenBank/DDBJ whole genome shotgun (WGS) entry which is preliminary data.</text>
</comment>
<reference evidence="1 2" key="1">
    <citation type="submission" date="2020-10" db="EMBL/GenBank/DDBJ databases">
        <title>The Coptis chinensis genome and diversification of protoberbering-type alkaloids.</title>
        <authorList>
            <person name="Wang B."/>
            <person name="Shu S."/>
            <person name="Song C."/>
            <person name="Liu Y."/>
        </authorList>
    </citation>
    <scope>NUCLEOTIDE SEQUENCE [LARGE SCALE GENOMIC DNA]</scope>
    <source>
        <strain evidence="1">HL-2020</strain>
        <tissue evidence="1">Leaf</tissue>
    </source>
</reference>
<gene>
    <name evidence="1" type="ORF">IFM89_023311</name>
</gene>
<dbReference type="Proteomes" id="UP000631114">
    <property type="component" value="Unassembled WGS sequence"/>
</dbReference>
<dbReference type="EMBL" id="JADFTS010000009">
    <property type="protein sequence ID" value="KAF9589377.1"/>
    <property type="molecule type" value="Genomic_DNA"/>
</dbReference>